<sequence length="42" mass="4915">MITTKIIHHLNEALDRIAYSEKVTMLFGFVIKRSIINRLKSI</sequence>
<proteinExistence type="predicted"/>
<comment type="caution">
    <text evidence="1">The sequence shown here is derived from an EMBL/GenBank/DDBJ whole genome shotgun (WGS) entry which is preliminary data.</text>
</comment>
<protein>
    <submittedName>
        <fullName evidence="1">Uncharacterized protein</fullName>
    </submittedName>
</protein>
<evidence type="ECO:0000313" key="1">
    <source>
        <dbReference type="EMBL" id="MEM0542465.1"/>
    </source>
</evidence>
<keyword evidence="2" id="KW-1185">Reference proteome</keyword>
<gene>
    <name evidence="1" type="ORF">WFZ85_07535</name>
</gene>
<name>A0ABU9N7E1_9FLAO</name>
<reference evidence="1 2" key="1">
    <citation type="submission" date="2024-03" db="EMBL/GenBank/DDBJ databases">
        <title>Two novel species of the genus Flavobacterium exhibiting potentially degradation of complex polysaccharides.</title>
        <authorList>
            <person name="Lian X."/>
        </authorList>
    </citation>
    <scope>NUCLEOTIDE SEQUENCE [LARGE SCALE GENOMIC DNA]</scope>
    <source>
        <strain evidence="2">j3</strain>
    </source>
</reference>
<dbReference type="EMBL" id="JBCGDO010000007">
    <property type="protein sequence ID" value="MEM0542465.1"/>
    <property type="molecule type" value="Genomic_DNA"/>
</dbReference>
<organism evidence="1 2">
    <name type="scientific">Flavobacterium aureirubrum</name>
    <dbReference type="NCBI Taxonomy" id="3133147"/>
    <lineage>
        <taxon>Bacteria</taxon>
        <taxon>Pseudomonadati</taxon>
        <taxon>Bacteroidota</taxon>
        <taxon>Flavobacteriia</taxon>
        <taxon>Flavobacteriales</taxon>
        <taxon>Flavobacteriaceae</taxon>
        <taxon>Flavobacterium</taxon>
    </lineage>
</organism>
<accession>A0ABU9N7E1</accession>
<evidence type="ECO:0000313" key="2">
    <source>
        <dbReference type="Proteomes" id="UP001460072"/>
    </source>
</evidence>
<dbReference type="Proteomes" id="UP001460072">
    <property type="component" value="Unassembled WGS sequence"/>
</dbReference>